<feature type="compositionally biased region" description="Basic and acidic residues" evidence="1">
    <location>
        <begin position="1"/>
        <end position="12"/>
    </location>
</feature>
<reference evidence="2" key="1">
    <citation type="journal article" date="2021" name="Nat. Commun.">
        <title>Genetic determinants of endophytism in the Arabidopsis root mycobiome.</title>
        <authorList>
            <person name="Mesny F."/>
            <person name="Miyauchi S."/>
            <person name="Thiergart T."/>
            <person name="Pickel B."/>
            <person name="Atanasova L."/>
            <person name="Karlsson M."/>
            <person name="Huettel B."/>
            <person name="Barry K.W."/>
            <person name="Haridas S."/>
            <person name="Chen C."/>
            <person name="Bauer D."/>
            <person name="Andreopoulos W."/>
            <person name="Pangilinan J."/>
            <person name="LaButti K."/>
            <person name="Riley R."/>
            <person name="Lipzen A."/>
            <person name="Clum A."/>
            <person name="Drula E."/>
            <person name="Henrissat B."/>
            <person name="Kohler A."/>
            <person name="Grigoriev I.V."/>
            <person name="Martin F.M."/>
            <person name="Hacquard S."/>
        </authorList>
    </citation>
    <scope>NUCLEOTIDE SEQUENCE</scope>
    <source>
        <strain evidence="2">MPI-CAGE-AT-0016</strain>
    </source>
</reference>
<accession>A0A8K0XAJ2</accession>
<dbReference type="AlphaFoldDB" id="A0A8K0XAJ2"/>
<dbReference type="Proteomes" id="UP000813385">
    <property type="component" value="Unassembled WGS sequence"/>
</dbReference>
<protein>
    <submittedName>
        <fullName evidence="2">Uncharacterized protein</fullName>
    </submittedName>
</protein>
<gene>
    <name evidence="2" type="ORF">B0T11DRAFT_294588</name>
</gene>
<evidence type="ECO:0000313" key="2">
    <source>
        <dbReference type="EMBL" id="KAH7377223.1"/>
    </source>
</evidence>
<comment type="caution">
    <text evidence="2">The sequence shown here is derived from an EMBL/GenBank/DDBJ whole genome shotgun (WGS) entry which is preliminary data.</text>
</comment>
<proteinExistence type="predicted"/>
<sequence length="135" mass="14986">MPRLPSPDRSEADVESDCSQSPPDTGRSMRSPCFQQTQQHDGPAAAVLMNTSYRLVTTTGFTTSYATWESTDPFGTMTLQSLKTELPMNLTSYRVIDFVLRYPQLDGSTHEASIPVGLDDDSGFQFMKEEFETTG</sequence>
<name>A0A8K0XAJ2_9PEZI</name>
<evidence type="ECO:0000313" key="3">
    <source>
        <dbReference type="Proteomes" id="UP000813385"/>
    </source>
</evidence>
<evidence type="ECO:0000256" key="1">
    <source>
        <dbReference type="SAM" id="MobiDB-lite"/>
    </source>
</evidence>
<dbReference type="EMBL" id="JAGPXD010000001">
    <property type="protein sequence ID" value="KAH7377223.1"/>
    <property type="molecule type" value="Genomic_DNA"/>
</dbReference>
<organism evidence="2 3">
    <name type="scientific">Plectosphaerella cucumerina</name>
    <dbReference type="NCBI Taxonomy" id="40658"/>
    <lineage>
        <taxon>Eukaryota</taxon>
        <taxon>Fungi</taxon>
        <taxon>Dikarya</taxon>
        <taxon>Ascomycota</taxon>
        <taxon>Pezizomycotina</taxon>
        <taxon>Sordariomycetes</taxon>
        <taxon>Hypocreomycetidae</taxon>
        <taxon>Glomerellales</taxon>
        <taxon>Plectosphaerellaceae</taxon>
        <taxon>Plectosphaerella</taxon>
    </lineage>
</organism>
<feature type="region of interest" description="Disordered" evidence="1">
    <location>
        <begin position="1"/>
        <end position="40"/>
    </location>
</feature>
<keyword evidence="3" id="KW-1185">Reference proteome</keyword>